<dbReference type="NCBIfam" id="NF002401">
    <property type="entry name" value="PRK01441.1"/>
    <property type="match status" value="1"/>
</dbReference>
<dbReference type="NCBIfam" id="TIGR00172">
    <property type="entry name" value="maf"/>
    <property type="match status" value="1"/>
</dbReference>
<dbReference type="InterPro" id="IPR003697">
    <property type="entry name" value="Maf-like"/>
</dbReference>
<feature type="site" description="Important for substrate specificity" evidence="4">
    <location>
        <position position="163"/>
    </location>
</feature>
<dbReference type="Proteomes" id="UP001549047">
    <property type="component" value="Unassembled WGS sequence"/>
</dbReference>
<dbReference type="InterPro" id="IPR029001">
    <property type="entry name" value="ITPase-like_fam"/>
</dbReference>
<comment type="subcellular location">
    <subcellularLocation>
        <location evidence="4">Cytoplasm</location>
    </subcellularLocation>
</comment>
<comment type="catalytic activity">
    <reaction evidence="4">
        <text>dTTP + H2O = dTMP + diphosphate + H(+)</text>
        <dbReference type="Rhea" id="RHEA:28534"/>
        <dbReference type="ChEBI" id="CHEBI:15377"/>
        <dbReference type="ChEBI" id="CHEBI:15378"/>
        <dbReference type="ChEBI" id="CHEBI:33019"/>
        <dbReference type="ChEBI" id="CHEBI:37568"/>
        <dbReference type="ChEBI" id="CHEBI:63528"/>
        <dbReference type="EC" id="3.6.1.9"/>
    </reaction>
</comment>
<dbReference type="HAMAP" id="MF_00528">
    <property type="entry name" value="Maf"/>
    <property type="match status" value="1"/>
</dbReference>
<sequence>MATEQALILASGSPRRVELLAQARIEPARLLPMDIDETPKRSENPRTLAQRLAREKAEAAFAVVRADEELKGGWVLAADTVVAVGRRILPKAEFEADAFSCLNLLSGRAHWVYTGVTLIAPSGHTRSRIVETKVRFKRLSNAEIDAYVQSGEWRGKAGGYGIQGIAGAFVQKLAGSYTSVVGLPLTETLQLLDGEGFDIRRGWKEG</sequence>
<organism evidence="5 6">
    <name type="scientific">Rhizobium aquaticum</name>
    <dbReference type="NCBI Taxonomy" id="1549636"/>
    <lineage>
        <taxon>Bacteria</taxon>
        <taxon>Pseudomonadati</taxon>
        <taxon>Pseudomonadota</taxon>
        <taxon>Alphaproteobacteria</taxon>
        <taxon>Hyphomicrobiales</taxon>
        <taxon>Rhizobiaceae</taxon>
        <taxon>Rhizobium/Agrobacterium group</taxon>
        <taxon>Rhizobium</taxon>
    </lineage>
</organism>
<comment type="similarity">
    <text evidence="4">Belongs to the Maf family. YhdE subfamily.</text>
</comment>
<dbReference type="PANTHER" id="PTHR43213:SF5">
    <property type="entry name" value="BIFUNCTIONAL DTTP_UTP PYROPHOSPHATASE_METHYLTRANSFERASE PROTEIN-RELATED"/>
    <property type="match status" value="1"/>
</dbReference>
<proteinExistence type="inferred from homology"/>
<dbReference type="RefSeq" id="WP_354557026.1">
    <property type="nucleotide sequence ID" value="NZ_JBEPMB010000004.1"/>
</dbReference>
<feature type="site" description="Important for substrate specificity" evidence="4">
    <location>
        <position position="15"/>
    </location>
</feature>
<evidence type="ECO:0000313" key="6">
    <source>
        <dbReference type="Proteomes" id="UP001549047"/>
    </source>
</evidence>
<accession>A0ABV2J1A0</accession>
<evidence type="ECO:0000256" key="2">
    <source>
        <dbReference type="ARBA" id="ARBA00022801"/>
    </source>
</evidence>
<reference evidence="5 6" key="1">
    <citation type="submission" date="2024-06" db="EMBL/GenBank/DDBJ databases">
        <title>Genomic Encyclopedia of Type Strains, Phase IV (KMG-IV): sequencing the most valuable type-strain genomes for metagenomic binning, comparative biology and taxonomic classification.</title>
        <authorList>
            <person name="Goeker M."/>
        </authorList>
    </citation>
    <scope>NUCLEOTIDE SEQUENCE [LARGE SCALE GENOMIC DNA]</scope>
    <source>
        <strain evidence="5 6">DSM 29780</strain>
    </source>
</reference>
<keyword evidence="4" id="KW-0963">Cytoplasm</keyword>
<keyword evidence="2 4" id="KW-0378">Hydrolase</keyword>
<name>A0ABV2J1A0_9HYPH</name>
<feature type="active site" description="Proton acceptor" evidence="4">
    <location>
        <position position="79"/>
    </location>
</feature>
<evidence type="ECO:0000256" key="4">
    <source>
        <dbReference type="HAMAP-Rule" id="MF_00528"/>
    </source>
</evidence>
<evidence type="ECO:0000313" key="5">
    <source>
        <dbReference type="EMBL" id="MET3614527.1"/>
    </source>
</evidence>
<gene>
    <name evidence="5" type="ORF">ABID16_002864</name>
</gene>
<comment type="caution">
    <text evidence="4">Lacks conserved residue(s) required for the propagation of feature annotation.</text>
</comment>
<dbReference type="PIRSF" id="PIRSF006305">
    <property type="entry name" value="Maf"/>
    <property type="match status" value="1"/>
</dbReference>
<comment type="function">
    <text evidence="4">Nucleoside triphosphate pyrophosphatase that hydrolyzes dTTP and UTP. May have a dual role in cell division arrest and in preventing the incorporation of modified nucleotides into cellular nucleic acids.</text>
</comment>
<dbReference type="CDD" id="cd00555">
    <property type="entry name" value="Maf"/>
    <property type="match status" value="1"/>
</dbReference>
<evidence type="ECO:0000256" key="1">
    <source>
        <dbReference type="ARBA" id="ARBA00001968"/>
    </source>
</evidence>
<protein>
    <recommendedName>
        <fullName evidence="4">dTTP/UTP pyrophosphatase</fullName>
        <shortName evidence="4">dTTPase/UTPase</shortName>
        <ecNumber evidence="4">3.6.1.9</ecNumber>
    </recommendedName>
    <alternativeName>
        <fullName evidence="4">Nucleoside triphosphate pyrophosphatase</fullName>
    </alternativeName>
    <alternativeName>
        <fullName evidence="4">Nucleotide pyrophosphatase</fullName>
        <shortName evidence="4">Nucleotide PPase</shortName>
    </alternativeName>
</protein>
<dbReference type="Gene3D" id="3.90.950.10">
    <property type="match status" value="1"/>
</dbReference>
<comment type="cofactor">
    <cofactor evidence="1 4">
        <name>a divalent metal cation</name>
        <dbReference type="ChEBI" id="CHEBI:60240"/>
    </cofactor>
</comment>
<evidence type="ECO:0000256" key="3">
    <source>
        <dbReference type="ARBA" id="ARBA00023080"/>
    </source>
</evidence>
<keyword evidence="6" id="KW-1185">Reference proteome</keyword>
<dbReference type="PANTHER" id="PTHR43213">
    <property type="entry name" value="BIFUNCTIONAL DTTP/UTP PYROPHOSPHATASE/METHYLTRANSFERASE PROTEIN-RELATED"/>
    <property type="match status" value="1"/>
</dbReference>
<dbReference type="SUPFAM" id="SSF52972">
    <property type="entry name" value="ITPase-like"/>
    <property type="match status" value="1"/>
</dbReference>
<comment type="caution">
    <text evidence="5">The sequence shown here is derived from an EMBL/GenBank/DDBJ whole genome shotgun (WGS) entry which is preliminary data.</text>
</comment>
<keyword evidence="3 4" id="KW-0546">Nucleotide metabolism</keyword>
<dbReference type="EMBL" id="JBEPMB010000004">
    <property type="protein sequence ID" value="MET3614527.1"/>
    <property type="molecule type" value="Genomic_DNA"/>
</dbReference>
<comment type="catalytic activity">
    <reaction evidence="4">
        <text>UTP + H2O = UMP + diphosphate + H(+)</text>
        <dbReference type="Rhea" id="RHEA:29395"/>
        <dbReference type="ChEBI" id="CHEBI:15377"/>
        <dbReference type="ChEBI" id="CHEBI:15378"/>
        <dbReference type="ChEBI" id="CHEBI:33019"/>
        <dbReference type="ChEBI" id="CHEBI:46398"/>
        <dbReference type="ChEBI" id="CHEBI:57865"/>
        <dbReference type="EC" id="3.6.1.9"/>
    </reaction>
</comment>
<dbReference type="Pfam" id="PF02545">
    <property type="entry name" value="Maf"/>
    <property type="match status" value="1"/>
</dbReference>
<dbReference type="EC" id="3.6.1.9" evidence="4"/>
<feature type="site" description="Important for substrate specificity" evidence="4">
    <location>
        <position position="80"/>
    </location>
</feature>